<accession>A0A074M7Z2</accession>
<dbReference type="Proteomes" id="UP000027647">
    <property type="component" value="Unassembled WGS sequence"/>
</dbReference>
<dbReference type="AlphaFoldDB" id="A0A074M7Z2"/>
<feature type="transmembrane region" description="Helical" evidence="1">
    <location>
        <begin position="20"/>
        <end position="42"/>
    </location>
</feature>
<feature type="transmembrane region" description="Helical" evidence="1">
    <location>
        <begin position="87"/>
        <end position="108"/>
    </location>
</feature>
<feature type="transmembrane region" description="Helical" evidence="1">
    <location>
        <begin position="186"/>
        <end position="207"/>
    </location>
</feature>
<dbReference type="eggNOG" id="ENOG50335ZH">
    <property type="taxonomic scope" value="Bacteria"/>
</dbReference>
<organism evidence="2 3">
    <name type="scientific">Erythrobacter longus</name>
    <dbReference type="NCBI Taxonomy" id="1044"/>
    <lineage>
        <taxon>Bacteria</taxon>
        <taxon>Pseudomonadati</taxon>
        <taxon>Pseudomonadota</taxon>
        <taxon>Alphaproteobacteria</taxon>
        <taxon>Sphingomonadales</taxon>
        <taxon>Erythrobacteraceae</taxon>
        <taxon>Erythrobacter/Porphyrobacter group</taxon>
        <taxon>Erythrobacter</taxon>
    </lineage>
</organism>
<evidence type="ECO:0000313" key="2">
    <source>
        <dbReference type="EMBL" id="KEO88870.1"/>
    </source>
</evidence>
<evidence type="ECO:0000313" key="3">
    <source>
        <dbReference type="Proteomes" id="UP000027647"/>
    </source>
</evidence>
<dbReference type="EMBL" id="JMIW01000007">
    <property type="protein sequence ID" value="KEO88870.1"/>
    <property type="molecule type" value="Genomic_DNA"/>
</dbReference>
<keyword evidence="1" id="KW-0472">Membrane</keyword>
<gene>
    <name evidence="2" type="ORF">EH31_15675</name>
</gene>
<feature type="transmembrane region" description="Helical" evidence="1">
    <location>
        <begin position="48"/>
        <end position="67"/>
    </location>
</feature>
<keyword evidence="1" id="KW-1133">Transmembrane helix</keyword>
<dbReference type="RefSeq" id="WP_034961695.1">
    <property type="nucleotide sequence ID" value="NZ_JMIW01000007.1"/>
</dbReference>
<proteinExistence type="predicted"/>
<feature type="transmembrane region" description="Helical" evidence="1">
    <location>
        <begin position="154"/>
        <end position="174"/>
    </location>
</feature>
<keyword evidence="1" id="KW-0812">Transmembrane</keyword>
<comment type="caution">
    <text evidence="2">The sequence shown here is derived from an EMBL/GenBank/DDBJ whole genome shotgun (WGS) entry which is preliminary data.</text>
</comment>
<sequence>MNADTAKPGKAAGFLGRGPLFWIGMTFGTSGAVVGLVLSGAIEGKATAFTLMIVPLACMAAAFMSMLNKNEAGTGDCVTKGQAQRNYIKRVAVLTSLYLASFAALTFLDRLGDLPYAVRLGVGVLPGLAVAGFFWAIGRLILEETDEFMRMLTIRQTLVASALAMSAASVWGMLESADLVPHIDAYWYAIIWFAGLALGSVVNRITYGTWGHV</sequence>
<dbReference type="OrthoDB" id="119964at2"/>
<evidence type="ECO:0000256" key="1">
    <source>
        <dbReference type="SAM" id="Phobius"/>
    </source>
</evidence>
<protein>
    <submittedName>
        <fullName evidence="2">Uncharacterized protein</fullName>
    </submittedName>
</protein>
<reference evidence="2 3" key="1">
    <citation type="submission" date="2014-04" db="EMBL/GenBank/DDBJ databases">
        <title>A comprehensive comparison of genomes of Erythrobacter spp. strains.</title>
        <authorList>
            <person name="Zheng Q."/>
        </authorList>
    </citation>
    <scope>NUCLEOTIDE SEQUENCE [LARGE SCALE GENOMIC DNA]</scope>
    <source>
        <strain evidence="2 3">DSM 6997</strain>
    </source>
</reference>
<keyword evidence="3" id="KW-1185">Reference proteome</keyword>
<name>A0A074M7Z2_ERYLO</name>
<feature type="transmembrane region" description="Helical" evidence="1">
    <location>
        <begin position="120"/>
        <end position="142"/>
    </location>
</feature>